<dbReference type="AlphaFoldDB" id="A0A1I3XH58"/>
<gene>
    <name evidence="2" type="ORF">SAMN05444581_103131</name>
</gene>
<keyword evidence="1" id="KW-0472">Membrane</keyword>
<feature type="transmembrane region" description="Helical" evidence="1">
    <location>
        <begin position="12"/>
        <end position="31"/>
    </location>
</feature>
<evidence type="ECO:0000256" key="1">
    <source>
        <dbReference type="SAM" id="Phobius"/>
    </source>
</evidence>
<proteinExistence type="predicted"/>
<evidence type="ECO:0000313" key="2">
    <source>
        <dbReference type="EMBL" id="SFK18917.1"/>
    </source>
</evidence>
<evidence type="ECO:0000313" key="3">
    <source>
        <dbReference type="Proteomes" id="UP000198755"/>
    </source>
</evidence>
<organism evidence="2 3">
    <name type="scientific">Methylocapsa palsarum</name>
    <dbReference type="NCBI Taxonomy" id="1612308"/>
    <lineage>
        <taxon>Bacteria</taxon>
        <taxon>Pseudomonadati</taxon>
        <taxon>Pseudomonadota</taxon>
        <taxon>Alphaproteobacteria</taxon>
        <taxon>Hyphomicrobiales</taxon>
        <taxon>Beijerinckiaceae</taxon>
        <taxon>Methylocapsa</taxon>
    </lineage>
</organism>
<dbReference type="OrthoDB" id="8453888at2"/>
<feature type="transmembrane region" description="Helical" evidence="1">
    <location>
        <begin position="43"/>
        <end position="59"/>
    </location>
</feature>
<dbReference type="RefSeq" id="WP_091679327.1">
    <property type="nucleotide sequence ID" value="NZ_FOSN01000003.1"/>
</dbReference>
<name>A0A1I3XH58_9HYPH</name>
<dbReference type="EMBL" id="FOSN01000003">
    <property type="protein sequence ID" value="SFK18917.1"/>
    <property type="molecule type" value="Genomic_DNA"/>
</dbReference>
<accession>A0A1I3XH58</accession>
<sequence>MRFRLTPPGMPVFLLSLTMAAAAIATLYTRVPYVGHYVSSHRFWVLVFAYAVLLAGVVVEGL</sequence>
<keyword evidence="1" id="KW-0812">Transmembrane</keyword>
<keyword evidence="3" id="KW-1185">Reference proteome</keyword>
<dbReference type="Proteomes" id="UP000198755">
    <property type="component" value="Unassembled WGS sequence"/>
</dbReference>
<keyword evidence="1" id="KW-1133">Transmembrane helix</keyword>
<reference evidence="2 3" key="1">
    <citation type="submission" date="2016-10" db="EMBL/GenBank/DDBJ databases">
        <authorList>
            <person name="de Groot N.N."/>
        </authorList>
    </citation>
    <scope>NUCLEOTIDE SEQUENCE [LARGE SCALE GENOMIC DNA]</scope>
    <source>
        <strain evidence="2 3">NE2</strain>
    </source>
</reference>
<protein>
    <submittedName>
        <fullName evidence="2">Uncharacterized protein</fullName>
    </submittedName>
</protein>